<proteinExistence type="inferred from homology"/>
<comment type="similarity">
    <text evidence="2">Belongs to the HpcH/HpaI aldolase family.</text>
</comment>
<feature type="domain" description="HpcH/HpaI aldolase/citrate lyase" evidence="7">
    <location>
        <begin position="10"/>
        <end position="215"/>
    </location>
</feature>
<keyword evidence="8" id="KW-0456">Lyase</keyword>
<name>A0A838L290_9SPHN</name>
<evidence type="ECO:0000256" key="6">
    <source>
        <dbReference type="PIRSR" id="PIRSR015582-2"/>
    </source>
</evidence>
<protein>
    <submittedName>
        <fullName evidence="8">CoA ester lyase</fullName>
    </submittedName>
</protein>
<dbReference type="PANTHER" id="PTHR32308:SF10">
    <property type="entry name" value="CITRATE LYASE SUBUNIT BETA"/>
    <property type="match status" value="1"/>
</dbReference>
<dbReference type="Pfam" id="PF03328">
    <property type="entry name" value="HpcH_HpaI"/>
    <property type="match status" value="1"/>
</dbReference>
<dbReference type="InterPro" id="IPR005000">
    <property type="entry name" value="Aldolase/citrate-lyase_domain"/>
</dbReference>
<dbReference type="Proteomes" id="UP000570166">
    <property type="component" value="Unassembled WGS sequence"/>
</dbReference>
<dbReference type="Gene3D" id="3.20.20.60">
    <property type="entry name" value="Phosphoenolpyruvate-binding domains"/>
    <property type="match status" value="1"/>
</dbReference>
<evidence type="ECO:0000256" key="5">
    <source>
        <dbReference type="PIRSR" id="PIRSR015582-1"/>
    </source>
</evidence>
<feature type="binding site" evidence="5">
    <location>
        <position position="121"/>
    </location>
    <ligand>
        <name>substrate</name>
    </ligand>
</feature>
<feature type="binding site" evidence="6">
    <location>
        <position position="147"/>
    </location>
    <ligand>
        <name>Mg(2+)</name>
        <dbReference type="ChEBI" id="CHEBI:18420"/>
    </ligand>
</feature>
<evidence type="ECO:0000313" key="8">
    <source>
        <dbReference type="EMBL" id="MBA2932642.1"/>
    </source>
</evidence>
<dbReference type="GO" id="GO:0000287">
    <property type="term" value="F:magnesium ion binding"/>
    <property type="evidence" value="ECO:0007669"/>
    <property type="project" value="TreeGrafter"/>
</dbReference>
<feature type="binding site" evidence="6">
    <location>
        <position position="121"/>
    </location>
    <ligand>
        <name>Mg(2+)</name>
        <dbReference type="ChEBI" id="CHEBI:18420"/>
    </ligand>
</feature>
<dbReference type="PIRSF" id="PIRSF015582">
    <property type="entry name" value="Cit_lyase_B"/>
    <property type="match status" value="1"/>
</dbReference>
<accession>A0A838L290</accession>
<evidence type="ECO:0000259" key="7">
    <source>
        <dbReference type="Pfam" id="PF03328"/>
    </source>
</evidence>
<keyword evidence="4 6" id="KW-0460">Magnesium</keyword>
<dbReference type="InterPro" id="IPR040442">
    <property type="entry name" value="Pyrv_kinase-like_dom_sf"/>
</dbReference>
<feature type="binding site" evidence="5">
    <location>
        <position position="70"/>
    </location>
    <ligand>
        <name>substrate</name>
    </ligand>
</feature>
<reference evidence="8 9" key="1">
    <citation type="submission" date="2020-07" db="EMBL/GenBank/DDBJ databases">
        <authorList>
            <person name="Sun Q."/>
        </authorList>
    </citation>
    <scope>NUCLEOTIDE SEQUENCE [LARGE SCALE GENOMIC DNA]</scope>
    <source>
        <strain evidence="8 9">CGMCC 1.13654</strain>
    </source>
</reference>
<organism evidence="8 9">
    <name type="scientific">Sphingomonas chungangi</name>
    <dbReference type="NCBI Taxonomy" id="2683589"/>
    <lineage>
        <taxon>Bacteria</taxon>
        <taxon>Pseudomonadati</taxon>
        <taxon>Pseudomonadota</taxon>
        <taxon>Alphaproteobacteria</taxon>
        <taxon>Sphingomonadales</taxon>
        <taxon>Sphingomonadaceae</taxon>
        <taxon>Sphingomonas</taxon>
    </lineage>
</organism>
<dbReference type="InterPro" id="IPR015813">
    <property type="entry name" value="Pyrv/PenolPyrv_kinase-like_dom"/>
</dbReference>
<dbReference type="RefSeq" id="WP_160364748.1">
    <property type="nucleotide sequence ID" value="NZ_JACEIB010000001.1"/>
</dbReference>
<evidence type="ECO:0000256" key="1">
    <source>
        <dbReference type="ARBA" id="ARBA00001946"/>
    </source>
</evidence>
<sequence>MTSLETLPPRSALYLPASNARAIAKARTLDADMIILDLEDAVPEADKATARDAAAAAMDEGFGDRIAAIRINAPDSPHHAEDVVAAQASQTAAIVIPKVEMAESAAQIARAVGKPVLAMIETPAGILAAASIAAADGVVGLIAGTNDIAHALRLPPLAGRGGLTLALQTIVLAGRAAGVFVIDGVWNRLDDPEGLEGECREGRDLGFDGKTLIHPNQIAVANRAFSPSEAEIEDARALIEAAQGGAVRFRDRMVEDMHVATARALLERAR</sequence>
<comment type="cofactor">
    <cofactor evidence="1">
        <name>Mg(2+)</name>
        <dbReference type="ChEBI" id="CHEBI:18420"/>
    </cofactor>
</comment>
<dbReference type="AlphaFoldDB" id="A0A838L290"/>
<comment type="caution">
    <text evidence="8">The sequence shown here is derived from an EMBL/GenBank/DDBJ whole genome shotgun (WGS) entry which is preliminary data.</text>
</comment>
<evidence type="ECO:0000256" key="2">
    <source>
        <dbReference type="ARBA" id="ARBA00005568"/>
    </source>
</evidence>
<dbReference type="EMBL" id="JACEIB010000001">
    <property type="protein sequence ID" value="MBA2932642.1"/>
    <property type="molecule type" value="Genomic_DNA"/>
</dbReference>
<evidence type="ECO:0000313" key="9">
    <source>
        <dbReference type="Proteomes" id="UP000570166"/>
    </source>
</evidence>
<keyword evidence="3 6" id="KW-0479">Metal-binding</keyword>
<dbReference type="GO" id="GO:0016829">
    <property type="term" value="F:lyase activity"/>
    <property type="evidence" value="ECO:0007669"/>
    <property type="project" value="UniProtKB-KW"/>
</dbReference>
<dbReference type="PANTHER" id="PTHR32308">
    <property type="entry name" value="LYASE BETA SUBUNIT, PUTATIVE (AFU_ORTHOLOGUE AFUA_4G13030)-RELATED"/>
    <property type="match status" value="1"/>
</dbReference>
<keyword evidence="9" id="KW-1185">Reference proteome</keyword>
<dbReference type="InterPro" id="IPR011206">
    <property type="entry name" value="Citrate_lyase_beta/mcl1/mcl2"/>
</dbReference>
<dbReference type="GO" id="GO:0006107">
    <property type="term" value="P:oxaloacetate metabolic process"/>
    <property type="evidence" value="ECO:0007669"/>
    <property type="project" value="TreeGrafter"/>
</dbReference>
<evidence type="ECO:0000256" key="4">
    <source>
        <dbReference type="ARBA" id="ARBA00022842"/>
    </source>
</evidence>
<gene>
    <name evidence="8" type="ORF">HZF05_00910</name>
</gene>
<evidence type="ECO:0000256" key="3">
    <source>
        <dbReference type="ARBA" id="ARBA00022723"/>
    </source>
</evidence>
<dbReference type="SUPFAM" id="SSF51621">
    <property type="entry name" value="Phosphoenolpyruvate/pyruvate domain"/>
    <property type="match status" value="1"/>
</dbReference>